<proteinExistence type="inferred from homology"/>
<dbReference type="GO" id="GO:0005886">
    <property type="term" value="C:plasma membrane"/>
    <property type="evidence" value="ECO:0007669"/>
    <property type="project" value="UniProtKB-SubCell"/>
</dbReference>
<dbReference type="GO" id="GO:0050906">
    <property type="term" value="P:detection of stimulus involved in sensory perception"/>
    <property type="evidence" value="ECO:0007669"/>
    <property type="project" value="UniProtKB-ARBA"/>
</dbReference>
<keyword evidence="4 9" id="KW-0812">Transmembrane</keyword>
<organism evidence="11 12">
    <name type="scientific">Aquatica leii</name>
    <dbReference type="NCBI Taxonomy" id="1421715"/>
    <lineage>
        <taxon>Eukaryota</taxon>
        <taxon>Metazoa</taxon>
        <taxon>Ecdysozoa</taxon>
        <taxon>Arthropoda</taxon>
        <taxon>Hexapoda</taxon>
        <taxon>Insecta</taxon>
        <taxon>Pterygota</taxon>
        <taxon>Neoptera</taxon>
        <taxon>Endopterygota</taxon>
        <taxon>Coleoptera</taxon>
        <taxon>Polyphaga</taxon>
        <taxon>Elateriformia</taxon>
        <taxon>Elateroidea</taxon>
        <taxon>Lampyridae</taxon>
        <taxon>Luciolinae</taxon>
        <taxon>Aquatica</taxon>
    </lineage>
</organism>
<dbReference type="InterPro" id="IPR001320">
    <property type="entry name" value="Iontro_rcpt_C"/>
</dbReference>
<feature type="transmembrane region" description="Helical" evidence="9">
    <location>
        <begin position="509"/>
        <end position="527"/>
    </location>
</feature>
<dbReference type="Gene3D" id="1.10.287.70">
    <property type="match status" value="2"/>
</dbReference>
<accession>A0AAN7P633</accession>
<evidence type="ECO:0000256" key="1">
    <source>
        <dbReference type="ARBA" id="ARBA00004651"/>
    </source>
</evidence>
<dbReference type="GO" id="GO:0015276">
    <property type="term" value="F:ligand-gated monoatomic ion channel activity"/>
    <property type="evidence" value="ECO:0007669"/>
    <property type="project" value="InterPro"/>
</dbReference>
<dbReference type="EMBL" id="JARPUR010000005">
    <property type="protein sequence ID" value="KAK4875256.1"/>
    <property type="molecule type" value="Genomic_DNA"/>
</dbReference>
<evidence type="ECO:0000256" key="2">
    <source>
        <dbReference type="ARBA" id="ARBA00008685"/>
    </source>
</evidence>
<dbReference type="AlphaFoldDB" id="A0AAN7P633"/>
<comment type="subcellular location">
    <subcellularLocation>
        <location evidence="1">Cell membrane</location>
        <topology evidence="1">Multi-pass membrane protein</topology>
    </subcellularLocation>
</comment>
<keyword evidence="12" id="KW-1185">Reference proteome</keyword>
<gene>
    <name evidence="11" type="ORF">RN001_011678</name>
</gene>
<comment type="caution">
    <text evidence="11">The sequence shown here is derived from an EMBL/GenBank/DDBJ whole genome shotgun (WGS) entry which is preliminary data.</text>
</comment>
<evidence type="ECO:0000313" key="12">
    <source>
        <dbReference type="Proteomes" id="UP001353858"/>
    </source>
</evidence>
<dbReference type="Pfam" id="PF00060">
    <property type="entry name" value="Lig_chan"/>
    <property type="match status" value="2"/>
</dbReference>
<dbReference type="PANTHER" id="PTHR42643">
    <property type="entry name" value="IONOTROPIC RECEPTOR 20A-RELATED"/>
    <property type="match status" value="1"/>
</dbReference>
<protein>
    <recommendedName>
        <fullName evidence="10">Ionotropic glutamate receptor C-terminal domain-containing protein</fullName>
    </recommendedName>
</protein>
<reference evidence="12" key="1">
    <citation type="submission" date="2023-01" db="EMBL/GenBank/DDBJ databases">
        <title>Key to firefly adult light organ development and bioluminescence: homeobox transcription factors regulate luciferase expression and transportation to peroxisome.</title>
        <authorList>
            <person name="Fu X."/>
        </authorList>
    </citation>
    <scope>NUCLEOTIDE SEQUENCE [LARGE SCALE GENOMIC DNA]</scope>
</reference>
<keyword evidence="8" id="KW-0325">Glycoprotein</keyword>
<dbReference type="PANTHER" id="PTHR42643:SF38">
    <property type="entry name" value="IONOTROPIC RECEPTOR 100A"/>
    <property type="match status" value="1"/>
</dbReference>
<keyword evidence="5 9" id="KW-1133">Transmembrane helix</keyword>
<comment type="similarity">
    <text evidence="2">Belongs to the glutamate-gated ion channel (TC 1.A.10.1) family.</text>
</comment>
<evidence type="ECO:0000256" key="7">
    <source>
        <dbReference type="ARBA" id="ARBA00023170"/>
    </source>
</evidence>
<name>A0AAN7P633_9COLE</name>
<evidence type="ECO:0000256" key="8">
    <source>
        <dbReference type="ARBA" id="ARBA00023180"/>
    </source>
</evidence>
<sequence>MGKLLNYRNCAMLMMELELQVVKFEVGGDIHVNSIATDLVTGNIRASYVLSAGHFFTKTLNSLIRSRDESVTVLTTPQYKPGIQNLEDLVESNLSIIASPCFEEFYFSRAETSNNIYSKIKNQMQFISLSYYEMGKLLNYRNCAMLMMELELQVVKFEVGGDIHVNSIATDLVTGNIRASYVLSAGHFFTKTLNSLIRSIDESDACVSKSINQMFNEDDTLAFIYDEYMEIEVPKIMKRPYVIARCIGPTRSKLDRSAAYIVHLLKQELLNNTLTFLRLSSFWIHKQSPNGRYLVIINENHSQDIQKIFTFFWNLKIHKVVVITQHNHDHQIHTSNPYDKKNYCGAYANIIRSQYCNGNFTINILKNYTDINKCGITFLTFDDNNYGLKAFFEDFFNTLAKKTNGEFIKNTTVTSKTEVISIMMQPIIVTSIATDSSPHIKEFDYSNTVMVNKIVIIVKAGDTVSPVKILFVIFRTEVWIMIILSIGITSLSLWLISSIDKQQFSISKFGKTWLDVLLATIWGYFVLVPRNIKARYIIISYLVYQIHIQTGFTSNLVTVLTTPQYKPGIQNLEDLVESNLSIIASPCFEEFYFSRAETSNNIYSKIKNQMQFISLSYYEMGKLLNYRNCAMLMMELELQVVKFEVGGDIHVNSIATDLVTGNIRASYVLSAGHFFTKTFNSLIRSIDESDINKCSITFLTSPDENNYGIKEFFEDFFNTLANKTNGEFIKNTTVISRTEGISTMMQPIIFTSIATDSSPYIKEYDFSNTVIVNKIVIVVKAGDTISPVKTLFVIFRTEVWIMIIVSIGITSLSLWLISSIDKQQFSISKFGKTWLDVLLATIWGYFVLVPRNIKARYIIISYLVYQIHIQTGFTSNLVTVLTTPQYKPGIQNLEDLVESNLSIIASRCFEEFYFSRVEETSNNIYSKIKNQMRFIDLSYIERAKLLNYRNCAMLMMELELQVVKFEVGADIHVNSIATDLVTGNIRVSCVLSAGHFFTKTLNSFIRSRDESEREEEQKQH</sequence>
<feature type="domain" description="Ionotropic glutamate receptor C-terminal" evidence="10">
    <location>
        <begin position="476"/>
        <end position="617"/>
    </location>
</feature>
<feature type="domain" description="Ionotropic glutamate receptor C-terminal" evidence="10">
    <location>
        <begin position="797"/>
        <end position="923"/>
    </location>
</feature>
<evidence type="ECO:0000256" key="3">
    <source>
        <dbReference type="ARBA" id="ARBA00022475"/>
    </source>
</evidence>
<evidence type="ECO:0000256" key="9">
    <source>
        <dbReference type="SAM" id="Phobius"/>
    </source>
</evidence>
<keyword evidence="3" id="KW-1003">Cell membrane</keyword>
<dbReference type="Proteomes" id="UP001353858">
    <property type="component" value="Unassembled WGS sequence"/>
</dbReference>
<keyword evidence="7" id="KW-0675">Receptor</keyword>
<keyword evidence="6 9" id="KW-0472">Membrane</keyword>
<evidence type="ECO:0000259" key="10">
    <source>
        <dbReference type="Pfam" id="PF00060"/>
    </source>
</evidence>
<feature type="transmembrane region" description="Helical" evidence="9">
    <location>
        <begin position="799"/>
        <end position="818"/>
    </location>
</feature>
<dbReference type="InterPro" id="IPR052192">
    <property type="entry name" value="Insect_Ionotropic_Sensory_Rcpt"/>
</dbReference>
<evidence type="ECO:0000256" key="5">
    <source>
        <dbReference type="ARBA" id="ARBA00022989"/>
    </source>
</evidence>
<feature type="transmembrane region" description="Helical" evidence="9">
    <location>
        <begin position="478"/>
        <end position="497"/>
    </location>
</feature>
<evidence type="ECO:0000256" key="4">
    <source>
        <dbReference type="ARBA" id="ARBA00022692"/>
    </source>
</evidence>
<feature type="transmembrane region" description="Helical" evidence="9">
    <location>
        <begin position="830"/>
        <end position="848"/>
    </location>
</feature>
<evidence type="ECO:0000256" key="6">
    <source>
        <dbReference type="ARBA" id="ARBA00023136"/>
    </source>
</evidence>
<evidence type="ECO:0000313" key="11">
    <source>
        <dbReference type="EMBL" id="KAK4875256.1"/>
    </source>
</evidence>